<dbReference type="Gene3D" id="2.60.120.10">
    <property type="entry name" value="Jelly Rolls"/>
    <property type="match status" value="2"/>
</dbReference>
<keyword evidence="10 14" id="KW-0067">ATP-binding</keyword>
<evidence type="ECO:0000256" key="8">
    <source>
        <dbReference type="ARBA" id="ARBA00022741"/>
    </source>
</evidence>
<dbReference type="SUPFAM" id="SSF56112">
    <property type="entry name" value="Protein kinase-like (PK-like)"/>
    <property type="match status" value="1"/>
</dbReference>
<evidence type="ECO:0000256" key="15">
    <source>
        <dbReference type="PIRSR" id="PIRSR000559-1"/>
    </source>
</evidence>
<dbReference type="PROSITE" id="PS50042">
    <property type="entry name" value="CNMP_BINDING_3"/>
    <property type="match status" value="2"/>
</dbReference>
<dbReference type="Pfam" id="PF00027">
    <property type="entry name" value="cNMP_binding"/>
    <property type="match status" value="2"/>
</dbReference>
<dbReference type="PROSITE" id="PS51285">
    <property type="entry name" value="AGC_KINASE_CTER"/>
    <property type="match status" value="1"/>
</dbReference>
<evidence type="ECO:0000256" key="12">
    <source>
        <dbReference type="ARBA" id="ARBA00047298"/>
    </source>
</evidence>
<comment type="catalytic activity">
    <reaction evidence="13">
        <text>L-seryl-[protein] + ATP = O-phospho-L-seryl-[protein] + ADP + H(+)</text>
        <dbReference type="Rhea" id="RHEA:17989"/>
        <dbReference type="Rhea" id="RHEA-COMP:9863"/>
        <dbReference type="Rhea" id="RHEA-COMP:11604"/>
        <dbReference type="ChEBI" id="CHEBI:15378"/>
        <dbReference type="ChEBI" id="CHEBI:29999"/>
        <dbReference type="ChEBI" id="CHEBI:30616"/>
        <dbReference type="ChEBI" id="CHEBI:83421"/>
        <dbReference type="ChEBI" id="CHEBI:456216"/>
        <dbReference type="EC" id="2.7.11.12"/>
    </reaction>
</comment>
<dbReference type="PANTHER" id="PTHR24353">
    <property type="entry name" value="CYCLIC NUCLEOTIDE-DEPENDENT PROTEIN KINASE"/>
    <property type="match status" value="1"/>
</dbReference>
<evidence type="ECO:0000313" key="22">
    <source>
        <dbReference type="EMBL" id="CAL1273091.1"/>
    </source>
</evidence>
<evidence type="ECO:0000313" key="23">
    <source>
        <dbReference type="Proteomes" id="UP001497382"/>
    </source>
</evidence>
<protein>
    <recommendedName>
        <fullName evidence="3 14">cGMP-dependent protein kinase</fullName>
        <ecNumber evidence="3 14">2.7.11.12</ecNumber>
    </recommendedName>
</protein>
<feature type="binding site" evidence="16">
    <location>
        <position position="495"/>
    </location>
    <ligand>
        <name>ATP</name>
        <dbReference type="ChEBI" id="CHEBI:30616"/>
    </ligand>
</feature>
<dbReference type="AlphaFoldDB" id="A0AAV1ZMU6"/>
<evidence type="ECO:0000256" key="17">
    <source>
        <dbReference type="SAM" id="Coils"/>
    </source>
</evidence>
<dbReference type="PROSITE" id="PS00108">
    <property type="entry name" value="PROTEIN_KINASE_ST"/>
    <property type="match status" value="1"/>
</dbReference>
<feature type="compositionally biased region" description="Basic and acidic residues" evidence="18">
    <location>
        <begin position="1"/>
        <end position="11"/>
    </location>
</feature>
<evidence type="ECO:0000259" key="21">
    <source>
        <dbReference type="PROSITE" id="PS51285"/>
    </source>
</evidence>
<dbReference type="GO" id="GO:0004692">
    <property type="term" value="F:cGMP-dependent protein kinase activity"/>
    <property type="evidence" value="ECO:0007669"/>
    <property type="project" value="UniProtKB-EC"/>
</dbReference>
<keyword evidence="9 14" id="KW-0418">Kinase</keyword>
<dbReference type="SUPFAM" id="SSF51206">
    <property type="entry name" value="cAMP-binding domain-like"/>
    <property type="match status" value="2"/>
</dbReference>
<evidence type="ECO:0000256" key="14">
    <source>
        <dbReference type="PIRNR" id="PIRNR000559"/>
    </source>
</evidence>
<comment type="similarity">
    <text evidence="2 14">Belongs to the protein kinase superfamily. AGC Ser/Thr protein kinase family. cGMP subfamily.</text>
</comment>
<feature type="coiled-coil region" evidence="17">
    <location>
        <begin position="93"/>
        <end position="120"/>
    </location>
</feature>
<evidence type="ECO:0000256" key="10">
    <source>
        <dbReference type="ARBA" id="ARBA00022840"/>
    </source>
</evidence>
<evidence type="ECO:0000259" key="19">
    <source>
        <dbReference type="PROSITE" id="PS50011"/>
    </source>
</evidence>
<evidence type="ECO:0000256" key="11">
    <source>
        <dbReference type="ARBA" id="ARBA00022992"/>
    </source>
</evidence>
<accession>A0AAV1ZMU6</accession>
<dbReference type="CDD" id="cd00038">
    <property type="entry name" value="CAP_ED"/>
    <property type="match status" value="2"/>
</dbReference>
<keyword evidence="4 14" id="KW-0723">Serine/threonine-protein kinase</keyword>
<dbReference type="SMART" id="SM00100">
    <property type="entry name" value="cNMP"/>
    <property type="match status" value="2"/>
</dbReference>
<dbReference type="Gene3D" id="3.30.200.20">
    <property type="entry name" value="Phosphorylase Kinase, domain 1"/>
    <property type="match status" value="1"/>
</dbReference>
<feature type="compositionally biased region" description="Basic residues" evidence="18">
    <location>
        <begin position="30"/>
        <end position="40"/>
    </location>
</feature>
<dbReference type="FunFam" id="1.10.510.10:FF:000096">
    <property type="entry name" value="cGMP-dependent protein kinase"/>
    <property type="match status" value="1"/>
</dbReference>
<dbReference type="Gene3D" id="1.10.510.10">
    <property type="entry name" value="Transferase(Phosphotransferase) domain 1"/>
    <property type="match status" value="1"/>
</dbReference>
<dbReference type="GO" id="GO:0005737">
    <property type="term" value="C:cytoplasm"/>
    <property type="evidence" value="ECO:0007669"/>
    <property type="project" value="UniProtKB-ARBA"/>
</dbReference>
<evidence type="ECO:0000256" key="6">
    <source>
        <dbReference type="ARBA" id="ARBA00022553"/>
    </source>
</evidence>
<dbReference type="InterPro" id="IPR018488">
    <property type="entry name" value="cNMP-bd_CS"/>
</dbReference>
<comment type="cofactor">
    <cofactor evidence="1">
        <name>Mg(2+)</name>
        <dbReference type="ChEBI" id="CHEBI:18420"/>
    </cofactor>
</comment>
<reference evidence="22 23" key="1">
    <citation type="submission" date="2024-04" db="EMBL/GenBank/DDBJ databases">
        <authorList>
            <person name="Rising A."/>
            <person name="Reimegard J."/>
            <person name="Sonavane S."/>
            <person name="Akerstrom W."/>
            <person name="Nylinder S."/>
            <person name="Hedman E."/>
            <person name="Kallberg Y."/>
        </authorList>
    </citation>
    <scope>NUCLEOTIDE SEQUENCE [LARGE SCALE GENOMIC DNA]</scope>
</reference>
<dbReference type="InterPro" id="IPR018490">
    <property type="entry name" value="cNMP-bd_dom_sf"/>
</dbReference>
<evidence type="ECO:0000256" key="3">
    <source>
        <dbReference type="ARBA" id="ARBA00012428"/>
    </source>
</evidence>
<dbReference type="InterPro" id="IPR000719">
    <property type="entry name" value="Prot_kinase_dom"/>
</dbReference>
<dbReference type="PROSITE" id="PS00889">
    <property type="entry name" value="CNMP_BINDING_2"/>
    <property type="match status" value="2"/>
</dbReference>
<dbReference type="SMART" id="SM00220">
    <property type="entry name" value="S_TKc"/>
    <property type="match status" value="1"/>
</dbReference>
<evidence type="ECO:0000256" key="16">
    <source>
        <dbReference type="PIRSR" id="PIRSR000559-2"/>
    </source>
</evidence>
<gene>
    <name evidence="22" type="ORF">LARSCL_LOCUS6722</name>
</gene>
<dbReference type="GO" id="GO:0005524">
    <property type="term" value="F:ATP binding"/>
    <property type="evidence" value="ECO:0007669"/>
    <property type="project" value="UniProtKB-KW"/>
</dbReference>
<dbReference type="InterPro" id="IPR002374">
    <property type="entry name" value="cGMP_dep_kinase"/>
</dbReference>
<keyword evidence="6" id="KW-0597">Phosphoprotein</keyword>
<dbReference type="InterPro" id="IPR000595">
    <property type="entry name" value="cNMP-bd_dom"/>
</dbReference>
<dbReference type="PROSITE" id="PS50011">
    <property type="entry name" value="PROTEIN_KINASE_DOM"/>
    <property type="match status" value="1"/>
</dbReference>
<evidence type="ECO:0000256" key="1">
    <source>
        <dbReference type="ARBA" id="ARBA00001946"/>
    </source>
</evidence>
<keyword evidence="17" id="KW-0175">Coiled coil</keyword>
<keyword evidence="11 14" id="KW-0142">cGMP-binding</keyword>
<dbReference type="EMBL" id="CAXIEN010000065">
    <property type="protein sequence ID" value="CAL1273091.1"/>
    <property type="molecule type" value="Genomic_DNA"/>
</dbReference>
<evidence type="ECO:0000256" key="2">
    <source>
        <dbReference type="ARBA" id="ARBA00006352"/>
    </source>
</evidence>
<feature type="region of interest" description="Disordered" evidence="18">
    <location>
        <begin position="1"/>
        <end position="74"/>
    </location>
</feature>
<dbReference type="InterPro" id="IPR011009">
    <property type="entry name" value="Kinase-like_dom_sf"/>
</dbReference>
<comment type="catalytic activity">
    <reaction evidence="12 14">
        <text>L-threonyl-[protein] + ATP = O-phospho-L-threonyl-[protein] + ADP + H(+)</text>
        <dbReference type="Rhea" id="RHEA:46608"/>
        <dbReference type="Rhea" id="RHEA-COMP:11060"/>
        <dbReference type="Rhea" id="RHEA-COMP:11605"/>
        <dbReference type="ChEBI" id="CHEBI:15378"/>
        <dbReference type="ChEBI" id="CHEBI:30013"/>
        <dbReference type="ChEBI" id="CHEBI:30616"/>
        <dbReference type="ChEBI" id="CHEBI:61977"/>
        <dbReference type="ChEBI" id="CHEBI:456216"/>
        <dbReference type="EC" id="2.7.11.12"/>
    </reaction>
</comment>
<dbReference type="InterPro" id="IPR008271">
    <property type="entry name" value="Ser/Thr_kinase_AS"/>
</dbReference>
<proteinExistence type="inferred from homology"/>
<dbReference type="PANTHER" id="PTHR24353:SF147">
    <property type="entry name" value="CGMP-DEPENDENT SERINE_THREONIN PROTEIN KINASE-RELATED"/>
    <property type="match status" value="1"/>
</dbReference>
<dbReference type="PIRSF" id="PIRSF000559">
    <property type="entry name" value="cGMP-dep_kinase"/>
    <property type="match status" value="1"/>
</dbReference>
<dbReference type="PRINTS" id="PR00104">
    <property type="entry name" value="CGMPKINASE"/>
</dbReference>
<dbReference type="FunFam" id="2.60.120.10:FF:000072">
    <property type="entry name" value="cGMP-dependent protein kinase"/>
    <property type="match status" value="1"/>
</dbReference>
<dbReference type="CDD" id="cd05572">
    <property type="entry name" value="STKc_cGK"/>
    <property type="match status" value="1"/>
</dbReference>
<evidence type="ECO:0000256" key="7">
    <source>
        <dbReference type="ARBA" id="ARBA00022679"/>
    </source>
</evidence>
<evidence type="ECO:0000256" key="4">
    <source>
        <dbReference type="ARBA" id="ARBA00022527"/>
    </source>
</evidence>
<dbReference type="Proteomes" id="UP001497382">
    <property type="component" value="Unassembled WGS sequence"/>
</dbReference>
<dbReference type="InterPro" id="IPR035014">
    <property type="entry name" value="STKc_cGK"/>
</dbReference>
<evidence type="ECO:0000256" key="13">
    <source>
        <dbReference type="ARBA" id="ARBA00047462"/>
    </source>
</evidence>
<keyword evidence="8 14" id="KW-0547">Nucleotide-binding</keyword>
<dbReference type="GO" id="GO:0030553">
    <property type="term" value="F:cGMP binding"/>
    <property type="evidence" value="ECO:0007669"/>
    <property type="project" value="UniProtKB-KW"/>
</dbReference>
<sequence length="775" mass="88416">MAESNTDEKPDYSLPDNEECAVSPLSSPKSKQHSPLRRGLTRMSKWVHAARKSLSSSEENHMGHGISNPTVRPSDLPKVSACSLGNESVGPSVAELEEEIETLKKLVEEKDKIIADLRHEIQLLKDVLKSESVIEGGAPDILSSIVDSKELRVSNRYGRHIPLTKKQGVSGESACTYDYEDFQIQKHEKDFKSKQLIKEAIMENDFLKNLDSSQVREIVDCMYCQYFTKGTQVIKEGDVGSHLYVSAEGNLRVLKKSKAIGSVGPGKAFGELAILYNCTRTATVEALEDAKIWVMDRKAFHAIMMKTGLQRQEDNIKFLRSVPLLKNLKDEVLAKMADVLEVEFFPSGEYIIREGVNGDTFFIISKGQVIVTRMKVDVEEEIRSLGKGDYFGERALLNEDKRTANVIASHPGVECLALNRESFKELIGDLRELQDKQYEYIDAAYKTQPAEVEKNEFEDLTLEDLEVIATLGVGGFGRVDLVRNRKDENQTFALKCLKKVQIVSMEQQHHVINEKKIMMLCRHPFICRLYRTFKDKKYVYMLMEACLGGEVWTFLRDRSQFDDQTTRFYTACVVEALEYLHSKNIIYRDLKPENLMLNERGYIKLVDFGFSTQLKSGKKTWTFCGTPEYVAPEIILNKGHDRAVDFWALGILMFELFTGMPPFRASDPMQIYTIILKGIDMIDFPRTIPKNAQHLIKRLCRDNPTERLGYQKSGIADIKKHKWFQGFHWEGLKNQNLNPPIVPKVSGPTDTCNFDTYPKSYECPEDEESGWDEDF</sequence>
<keyword evidence="5 14" id="KW-0140">cGMP</keyword>
<dbReference type="Pfam" id="PF00069">
    <property type="entry name" value="Pkinase"/>
    <property type="match status" value="1"/>
</dbReference>
<dbReference type="InterPro" id="IPR000961">
    <property type="entry name" value="AGC-kinase_C"/>
</dbReference>
<keyword evidence="7 14" id="KW-0808">Transferase</keyword>
<evidence type="ECO:0000256" key="9">
    <source>
        <dbReference type="ARBA" id="ARBA00022777"/>
    </source>
</evidence>
<dbReference type="FunFam" id="2.60.120.10:FF:000064">
    <property type="entry name" value="cGMP-dependent protein kinase, isozyme"/>
    <property type="match status" value="1"/>
</dbReference>
<feature type="domain" description="AGC-kinase C-terminal" evidence="21">
    <location>
        <begin position="725"/>
        <end position="775"/>
    </location>
</feature>
<feature type="binding site" evidence="16">
    <location>
        <begin position="471"/>
        <end position="479"/>
    </location>
    <ligand>
        <name>ATP</name>
        <dbReference type="ChEBI" id="CHEBI:30616"/>
    </ligand>
</feature>
<feature type="domain" description="Cyclic nucleotide-binding" evidence="20">
    <location>
        <begin position="206"/>
        <end position="321"/>
    </location>
</feature>
<evidence type="ECO:0000259" key="20">
    <source>
        <dbReference type="PROSITE" id="PS50042"/>
    </source>
</evidence>
<comment type="caution">
    <text evidence="22">The sequence shown here is derived from an EMBL/GenBank/DDBJ whole genome shotgun (WGS) entry which is preliminary data.</text>
</comment>
<feature type="domain" description="Protein kinase" evidence="19">
    <location>
        <begin position="465"/>
        <end position="724"/>
    </location>
</feature>
<organism evidence="22 23">
    <name type="scientific">Larinioides sclopetarius</name>
    <dbReference type="NCBI Taxonomy" id="280406"/>
    <lineage>
        <taxon>Eukaryota</taxon>
        <taxon>Metazoa</taxon>
        <taxon>Ecdysozoa</taxon>
        <taxon>Arthropoda</taxon>
        <taxon>Chelicerata</taxon>
        <taxon>Arachnida</taxon>
        <taxon>Araneae</taxon>
        <taxon>Araneomorphae</taxon>
        <taxon>Entelegynae</taxon>
        <taxon>Araneoidea</taxon>
        <taxon>Araneidae</taxon>
        <taxon>Larinioides</taxon>
    </lineage>
</organism>
<evidence type="ECO:0000256" key="18">
    <source>
        <dbReference type="SAM" id="MobiDB-lite"/>
    </source>
</evidence>
<name>A0AAV1ZMU6_9ARAC</name>
<feature type="domain" description="Cyclic nucleotide-binding" evidence="20">
    <location>
        <begin position="324"/>
        <end position="444"/>
    </location>
</feature>
<dbReference type="SMART" id="SM00133">
    <property type="entry name" value="S_TK_X"/>
    <property type="match status" value="1"/>
</dbReference>
<dbReference type="InterPro" id="IPR014710">
    <property type="entry name" value="RmlC-like_jellyroll"/>
</dbReference>
<keyword evidence="23" id="KW-1185">Reference proteome</keyword>
<feature type="active site" description="Proton acceptor" evidence="15">
    <location>
        <position position="589"/>
    </location>
</feature>
<dbReference type="EC" id="2.7.11.12" evidence="3 14"/>
<evidence type="ECO:0000256" key="5">
    <source>
        <dbReference type="ARBA" id="ARBA00022535"/>
    </source>
</evidence>
<dbReference type="FunFam" id="3.30.200.20:FF:000005">
    <property type="entry name" value="cAMP-dependent protein kinase catalytic subunit"/>
    <property type="match status" value="1"/>
</dbReference>